<organism evidence="2 3">
    <name type="scientific">Candidatus Methylomirabilis lanthanidiphila</name>
    <dbReference type="NCBI Taxonomy" id="2211376"/>
    <lineage>
        <taxon>Bacteria</taxon>
        <taxon>Candidatus Methylomirabilota</taxon>
        <taxon>Candidatus Methylomirabilia</taxon>
        <taxon>Candidatus Methylomirabilales</taxon>
        <taxon>Candidatus Methylomirabilaceae</taxon>
        <taxon>Candidatus Methylomirabilis</taxon>
    </lineage>
</organism>
<evidence type="ECO:0000313" key="3">
    <source>
        <dbReference type="Proteomes" id="UP000334340"/>
    </source>
</evidence>
<dbReference type="AlphaFoldDB" id="A0A564ZF09"/>
<name>A0A564ZF09_9BACT</name>
<reference evidence="2 3" key="1">
    <citation type="submission" date="2019-07" db="EMBL/GenBank/DDBJ databases">
        <authorList>
            <person name="Cremers G."/>
        </authorList>
    </citation>
    <scope>NUCLEOTIDE SEQUENCE [LARGE SCALE GENOMIC DNA]</scope>
</reference>
<proteinExistence type="predicted"/>
<feature type="region of interest" description="Disordered" evidence="1">
    <location>
        <begin position="330"/>
        <end position="354"/>
    </location>
</feature>
<evidence type="ECO:0000256" key="1">
    <source>
        <dbReference type="SAM" id="MobiDB-lite"/>
    </source>
</evidence>
<dbReference type="NCBIfam" id="TIGR02243">
    <property type="entry name" value="putative baseplate assembly protein"/>
    <property type="match status" value="1"/>
</dbReference>
<feature type="compositionally biased region" description="Basic and acidic residues" evidence="1">
    <location>
        <begin position="343"/>
        <end position="354"/>
    </location>
</feature>
<protein>
    <submittedName>
        <fullName evidence="2">Baseplate J-like protein</fullName>
    </submittedName>
</protein>
<dbReference type="Proteomes" id="UP000334340">
    <property type="component" value="Unassembled WGS sequence"/>
</dbReference>
<dbReference type="InterPro" id="IPR011749">
    <property type="entry name" value="CHP02243"/>
</dbReference>
<accession>A0A564ZF09</accession>
<dbReference type="EMBL" id="CABIKM010000003">
    <property type="protein sequence ID" value="VUZ83915.1"/>
    <property type="molecule type" value="Genomic_DNA"/>
</dbReference>
<keyword evidence="3" id="KW-1185">Reference proteome</keyword>
<gene>
    <name evidence="2" type="ORF">MELA_00273</name>
</gene>
<evidence type="ECO:0000313" key="2">
    <source>
        <dbReference type="EMBL" id="VUZ83915.1"/>
    </source>
</evidence>
<sequence>MTENRGKGPYPLRKLTSREADDATIALLDAWATVADVLTFYQERIANEGYLRTATERRSVLELARLVGYQPRPGVGSSVYLAYTLDDNFKDETIIPKGARSQSIPGPGELPQSFETSEVLKARAQWNNLKARTTKPQTPDTIDLDRETPDQRTYTPRVYLKGIATNLKPNDPLLIDFLGSGTPTFYRVKEVKPDAAADRTLVTLQAHLSQPSQPTGPVVNLISALTLPPSVQLASSLRLERDLESLFRGSGIARDIVEPELTCTQRNRLASDLLRESLVGGEASHTALKAFAPVLRETLATAATNAQAAEKNLIRVYTLRNKAPLFGHNMPLPNSFDESPTGGHDESSTKDDKSLRTLALDAEYKEIKIGDWVAIEKKDNSAEIVISQVENVSSQTLGGNQSGELAFFTTRPPETKTTTDGVISTSTAEPILIKSTVVKLKKKWREDNASQDLLRRTNVYFHSEELELAEEPIEESVCGGTDQLLELNGLYEGLESGRWVVVSGEREIAGTSGVRFSELAMLSVVTQKALPGLADDRLHSFIALYNKLEYCFKRDTVTIYGNVVKATHGEARREVLGSGDGAKPLQSFVLKQPPLTYVSASNPSGVDSTLRVYVNDVQWRETDSLAGLSPTDRNFITKTDDDGKTTVVFGNGREGARLPTGIENIKAEYRNGIGKPGNVKAGQITLLTTRPLGVKEVINPLRASGGADKESRDQARKSAPLAVTALDRLVSVQDYEDFARTYAGIGKACAAELSDGRRQVVHVTIAGADDIPIDKNSDLYRNLRQALRDFGDPYQAIELEIRELMLIVISARIRILPEYRWEPVVTQVRAALLDAFGFERRELGQDVLLSEVMSVMQAVRGVAYVDVDAFGGIPEKKLDQGQRRLLTPAEIGNEVQKLVTQSMAEGPTHRVRVNLAGSANGSLQPAQLAFLTPEVPETLILNQIT</sequence>